<keyword evidence="2" id="KW-0472">Membrane</keyword>
<comment type="caution">
    <text evidence="3">The sequence shown here is derived from an EMBL/GenBank/DDBJ whole genome shotgun (WGS) entry which is preliminary data.</text>
</comment>
<feature type="transmembrane region" description="Helical" evidence="2">
    <location>
        <begin position="143"/>
        <end position="165"/>
    </location>
</feature>
<evidence type="ECO:0000256" key="2">
    <source>
        <dbReference type="SAM" id="Phobius"/>
    </source>
</evidence>
<dbReference type="EMBL" id="SMAB01000023">
    <property type="protein sequence ID" value="TCS79055.1"/>
    <property type="molecule type" value="Genomic_DNA"/>
</dbReference>
<feature type="region of interest" description="Disordered" evidence="1">
    <location>
        <begin position="108"/>
        <end position="128"/>
    </location>
</feature>
<dbReference type="AlphaFoldDB" id="A0A4R3K860"/>
<dbReference type="SUPFAM" id="SSF110997">
    <property type="entry name" value="Sporulation related repeat"/>
    <property type="match status" value="1"/>
</dbReference>
<reference evidence="3 4" key="1">
    <citation type="submission" date="2019-03" db="EMBL/GenBank/DDBJ databases">
        <title>Genomic Encyclopedia of Type Strains, Phase IV (KMG-IV): sequencing the most valuable type-strain genomes for metagenomic binning, comparative biology and taxonomic classification.</title>
        <authorList>
            <person name="Goeker M."/>
        </authorList>
    </citation>
    <scope>NUCLEOTIDE SEQUENCE [LARGE SCALE GENOMIC DNA]</scope>
    <source>
        <strain evidence="3 4">DSM 23802</strain>
    </source>
</reference>
<dbReference type="GO" id="GO:0042834">
    <property type="term" value="F:peptidoglycan binding"/>
    <property type="evidence" value="ECO:0007669"/>
    <property type="project" value="InterPro"/>
</dbReference>
<feature type="region of interest" description="Disordered" evidence="1">
    <location>
        <begin position="1"/>
        <end position="42"/>
    </location>
</feature>
<gene>
    <name evidence="3" type="ORF">EDD72_12316</name>
</gene>
<evidence type="ECO:0000313" key="4">
    <source>
        <dbReference type="Proteomes" id="UP000295788"/>
    </source>
</evidence>
<accession>A0A4R3K860</accession>
<dbReference type="InterPro" id="IPR036680">
    <property type="entry name" value="SPOR-like_sf"/>
</dbReference>
<dbReference type="RefSeq" id="WP_132770334.1">
    <property type="nucleotide sequence ID" value="NZ_SMAB01000023.1"/>
</dbReference>
<dbReference type="OrthoDB" id="2680382at2"/>
<organism evidence="3 4">
    <name type="scientific">Tepidibacillus fermentans</name>
    <dbReference type="NCBI Taxonomy" id="1281767"/>
    <lineage>
        <taxon>Bacteria</taxon>
        <taxon>Bacillati</taxon>
        <taxon>Bacillota</taxon>
        <taxon>Bacilli</taxon>
        <taxon>Bacillales</taxon>
        <taxon>Bacillaceae</taxon>
        <taxon>Tepidibacillus</taxon>
    </lineage>
</organism>
<feature type="compositionally biased region" description="Polar residues" evidence="1">
    <location>
        <begin position="9"/>
        <end position="25"/>
    </location>
</feature>
<keyword evidence="4" id="KW-1185">Reference proteome</keyword>
<evidence type="ECO:0008006" key="5">
    <source>
        <dbReference type="Google" id="ProtNLM"/>
    </source>
</evidence>
<keyword evidence="2" id="KW-0812">Transmembrane</keyword>
<proteinExistence type="predicted"/>
<evidence type="ECO:0000256" key="1">
    <source>
        <dbReference type="SAM" id="MobiDB-lite"/>
    </source>
</evidence>
<name>A0A4R3K860_9BACI</name>
<protein>
    <recommendedName>
        <fullName evidence="5">Stage II sporulation protein B</fullName>
    </recommendedName>
</protein>
<feature type="compositionally biased region" description="Basic residues" evidence="1">
    <location>
        <begin position="119"/>
        <end position="128"/>
    </location>
</feature>
<evidence type="ECO:0000313" key="3">
    <source>
        <dbReference type="EMBL" id="TCS79055.1"/>
    </source>
</evidence>
<dbReference type="Proteomes" id="UP000295788">
    <property type="component" value="Unassembled WGS sequence"/>
</dbReference>
<sequence>MDKPRITIRLNQPNDQKSQARINNQEQRREIEGSQQEQELTNKQEEAITALEMEIRKANEIQIEREKKQIEEQRMDPEIEINEEFYQRKPRRKQPRIISWFFSTEDERNRRTMTSKPTSRPKIKSNKRVKGQYQINHQIIKTIGVGIGAIATGVLFGFILLHFFITPMMVGTDSVLTNTNVMQPRSNASVVIPQKVVYLLQSGVFTDKNGAEVAAATFKKAGKAAIVKEGNPNHVFVGIAPDKAQGEVLVELLKAEGQQTYLKPYTIKEYQANMSNETFQTFLSWINIGDQMVQWLANHSITLLKDAKITVNDTEIQKYHQQFLTEAQVVQEKLGKEGKAKEQQTVNMMIEQMNYAMTAFQQYQKTQSSQYLWNVQDSLMKYELAYETLGQ</sequence>
<keyword evidence="2" id="KW-1133">Transmembrane helix</keyword>